<gene>
    <name evidence="2" type="ORF">CKO45_11645</name>
</gene>
<dbReference type="EMBL" id="NRSG01000072">
    <property type="protein sequence ID" value="MBK1658886.1"/>
    <property type="molecule type" value="Genomic_DNA"/>
</dbReference>
<name>A0ABS1CWJ3_9PROT</name>
<evidence type="ECO:0000256" key="1">
    <source>
        <dbReference type="SAM" id="Phobius"/>
    </source>
</evidence>
<evidence type="ECO:0000313" key="3">
    <source>
        <dbReference type="Proteomes" id="UP000697995"/>
    </source>
</evidence>
<dbReference type="Proteomes" id="UP000697995">
    <property type="component" value="Unassembled WGS sequence"/>
</dbReference>
<keyword evidence="1" id="KW-0472">Membrane</keyword>
<protein>
    <submittedName>
        <fullName evidence="2">Uncharacterized protein</fullName>
    </submittedName>
</protein>
<keyword evidence="1" id="KW-0812">Transmembrane</keyword>
<dbReference type="RefSeq" id="WP_133219068.1">
    <property type="nucleotide sequence ID" value="NZ_NRSG01000072.1"/>
</dbReference>
<keyword evidence="1" id="KW-1133">Transmembrane helix</keyword>
<keyword evidence="3" id="KW-1185">Reference proteome</keyword>
<accession>A0ABS1CWJ3</accession>
<reference evidence="2 3" key="1">
    <citation type="journal article" date="2020" name="Microorganisms">
        <title>Osmotic Adaptation and Compatible Solute Biosynthesis of Phototrophic Bacteria as Revealed from Genome Analyses.</title>
        <authorList>
            <person name="Imhoff J.F."/>
            <person name="Rahn T."/>
            <person name="Kunzel S."/>
            <person name="Keller A."/>
            <person name="Neulinger S.C."/>
        </authorList>
    </citation>
    <scope>NUCLEOTIDE SEQUENCE [LARGE SCALE GENOMIC DNA]</scope>
    <source>
        <strain evidence="2 3">DSM 15382</strain>
    </source>
</reference>
<sequence length="271" mass="29461">MRLFARAIACGLLLLATFVPVGAVALLLASSGTEALIALGPAGWASLAAGLVLPSCAGLLVLGWMTQRAELATLRQVVLRQGEAADGRHHALQALVDETREQTALLQEQSRLLLGQLSVGKRQAETAQALMVETRLQRLVAEWEMTGKELSAVMAAMWRLVFGWRTPEGPEGKPSVELPLPAGAELGLAILRLLPATPEEMAQFEVDERFVRQAAHYRAVFRHFIERVPETGPLNRALFRDMVQGRLDARLALLPRPNHAAIIPPETLAAE</sequence>
<comment type="caution">
    <text evidence="2">The sequence shown here is derived from an EMBL/GenBank/DDBJ whole genome shotgun (WGS) entry which is preliminary data.</text>
</comment>
<organism evidence="2 3">
    <name type="scientific">Paracraurococcus ruber</name>
    <dbReference type="NCBI Taxonomy" id="77675"/>
    <lineage>
        <taxon>Bacteria</taxon>
        <taxon>Pseudomonadati</taxon>
        <taxon>Pseudomonadota</taxon>
        <taxon>Alphaproteobacteria</taxon>
        <taxon>Acetobacterales</taxon>
        <taxon>Roseomonadaceae</taxon>
        <taxon>Paracraurococcus</taxon>
    </lineage>
</organism>
<feature type="transmembrane region" description="Helical" evidence="1">
    <location>
        <begin position="45"/>
        <end position="65"/>
    </location>
</feature>
<evidence type="ECO:0000313" key="2">
    <source>
        <dbReference type="EMBL" id="MBK1658886.1"/>
    </source>
</evidence>
<proteinExistence type="predicted"/>